<evidence type="ECO:0000259" key="8">
    <source>
        <dbReference type="PROSITE" id="PS50850"/>
    </source>
</evidence>
<dbReference type="CDD" id="cd17321">
    <property type="entry name" value="MFS_MMR_MDR_like"/>
    <property type="match status" value="1"/>
</dbReference>
<dbReference type="InterPro" id="IPR020846">
    <property type="entry name" value="MFS_dom"/>
</dbReference>
<dbReference type="RefSeq" id="WP_163741252.1">
    <property type="nucleotide sequence ID" value="NZ_JAAGOA010000015.1"/>
</dbReference>
<dbReference type="PANTHER" id="PTHR42718:SF47">
    <property type="entry name" value="METHYL VIOLOGEN RESISTANCE PROTEIN SMVA"/>
    <property type="match status" value="1"/>
</dbReference>
<keyword evidence="4 7" id="KW-0812">Transmembrane</keyword>
<feature type="transmembrane region" description="Helical" evidence="7">
    <location>
        <begin position="14"/>
        <end position="40"/>
    </location>
</feature>
<feature type="transmembrane region" description="Helical" evidence="7">
    <location>
        <begin position="227"/>
        <end position="248"/>
    </location>
</feature>
<evidence type="ECO:0000256" key="4">
    <source>
        <dbReference type="ARBA" id="ARBA00022692"/>
    </source>
</evidence>
<comment type="subcellular location">
    <subcellularLocation>
        <location evidence="1">Cell membrane</location>
        <topology evidence="1">Multi-pass membrane protein</topology>
    </subcellularLocation>
</comment>
<dbReference type="SUPFAM" id="SSF103473">
    <property type="entry name" value="MFS general substrate transporter"/>
    <property type="match status" value="1"/>
</dbReference>
<organism evidence="9 10">
    <name type="scientific">Phytoactinopolyspora halotolerans</name>
    <dbReference type="NCBI Taxonomy" id="1981512"/>
    <lineage>
        <taxon>Bacteria</taxon>
        <taxon>Bacillati</taxon>
        <taxon>Actinomycetota</taxon>
        <taxon>Actinomycetes</taxon>
        <taxon>Jiangellales</taxon>
        <taxon>Jiangellaceae</taxon>
        <taxon>Phytoactinopolyspora</taxon>
    </lineage>
</organism>
<protein>
    <submittedName>
        <fullName evidence="9">MFS transporter</fullName>
    </submittedName>
</protein>
<dbReference type="AlphaFoldDB" id="A0A6L9SDK9"/>
<gene>
    <name evidence="9" type="ORF">G1H10_20650</name>
</gene>
<dbReference type="InterPro" id="IPR036259">
    <property type="entry name" value="MFS_trans_sf"/>
</dbReference>
<feature type="transmembrane region" description="Helical" evidence="7">
    <location>
        <begin position="140"/>
        <end position="162"/>
    </location>
</feature>
<name>A0A6L9SDK9_9ACTN</name>
<evidence type="ECO:0000256" key="7">
    <source>
        <dbReference type="SAM" id="Phobius"/>
    </source>
</evidence>
<feature type="transmembrane region" description="Helical" evidence="7">
    <location>
        <begin position="269"/>
        <end position="291"/>
    </location>
</feature>
<feature type="transmembrane region" description="Helical" evidence="7">
    <location>
        <begin position="107"/>
        <end position="128"/>
    </location>
</feature>
<reference evidence="9 10" key="1">
    <citation type="submission" date="2020-02" db="EMBL/GenBank/DDBJ databases">
        <authorList>
            <person name="Li X.-J."/>
            <person name="Han X.-M."/>
        </authorList>
    </citation>
    <scope>NUCLEOTIDE SEQUENCE [LARGE SCALE GENOMIC DNA]</scope>
    <source>
        <strain evidence="9 10">CCTCC AB 2017055</strain>
    </source>
</reference>
<accession>A0A6L9SDK9</accession>
<keyword evidence="6 7" id="KW-0472">Membrane</keyword>
<proteinExistence type="predicted"/>
<keyword evidence="5 7" id="KW-1133">Transmembrane helix</keyword>
<keyword evidence="10" id="KW-1185">Reference proteome</keyword>
<feature type="transmembrane region" description="Helical" evidence="7">
    <location>
        <begin position="82"/>
        <end position="101"/>
    </location>
</feature>
<feature type="transmembrane region" description="Helical" evidence="7">
    <location>
        <begin position="168"/>
        <end position="190"/>
    </location>
</feature>
<feature type="transmembrane region" description="Helical" evidence="7">
    <location>
        <begin position="334"/>
        <end position="353"/>
    </location>
</feature>
<evidence type="ECO:0000256" key="2">
    <source>
        <dbReference type="ARBA" id="ARBA00022448"/>
    </source>
</evidence>
<dbReference type="GO" id="GO:0005886">
    <property type="term" value="C:plasma membrane"/>
    <property type="evidence" value="ECO:0007669"/>
    <property type="project" value="UniProtKB-SubCell"/>
</dbReference>
<dbReference type="PROSITE" id="PS50850">
    <property type="entry name" value="MFS"/>
    <property type="match status" value="1"/>
</dbReference>
<dbReference type="Pfam" id="PF07690">
    <property type="entry name" value="MFS_1"/>
    <property type="match status" value="1"/>
</dbReference>
<evidence type="ECO:0000313" key="9">
    <source>
        <dbReference type="EMBL" id="NEE02581.1"/>
    </source>
</evidence>
<feature type="transmembrane region" description="Helical" evidence="7">
    <location>
        <begin position="480"/>
        <end position="499"/>
    </location>
</feature>
<evidence type="ECO:0000256" key="5">
    <source>
        <dbReference type="ARBA" id="ARBA00022989"/>
    </source>
</evidence>
<feature type="domain" description="Major facilitator superfamily (MFS) profile" evidence="8">
    <location>
        <begin position="16"/>
        <end position="503"/>
    </location>
</feature>
<keyword evidence="3" id="KW-1003">Cell membrane</keyword>
<dbReference type="GO" id="GO:0022857">
    <property type="term" value="F:transmembrane transporter activity"/>
    <property type="evidence" value="ECO:0007669"/>
    <property type="project" value="InterPro"/>
</dbReference>
<evidence type="ECO:0000313" key="10">
    <source>
        <dbReference type="Proteomes" id="UP000475214"/>
    </source>
</evidence>
<dbReference type="InterPro" id="IPR011701">
    <property type="entry name" value="MFS"/>
</dbReference>
<sequence length="512" mass="53215">MTHEITYRAGRREWLGLAVLVLPALLASMDLSVLFMAVPWLSADLEPSGTQLLWIMDIYGFFIAGLLLTMGTLGDRIGRRKLLMFGAVAFGAASLLAAYSTSADMLIIARALLGVGGATLAPSTLALIRNMFHDDAERRRAVAIWTGSFSAGFPLGSIIGGLLVERFWWGSVFLINIPVMVALLVLAPVLLPEYKDPRPGRFDLSGAALAMGAVLAAIWGLKELAEYGWEPVPALAIVVGVLLGYLFVRRQRSRPDPLLDVGLFRFPAFSASIGVNLILVLASAGVGMLVVQHMQLVMGYRPVVAALWMLPMVAVMMVGISLGTVAVRWIRPGLVVGAGLAVAAVGFGSLTQLSAGDSIATLITGYSVLGFGMGTALSMAYNMVIATAPAENAGAAAAVNETGSELGGALGIATLGSIASAVYSNEIRDALPQNLSPEAADTAGGTLGGAVAIAEELPSSSATVLVQQAQDAFVHGINTTALVGAATLAVAAVVVTVLLRRTPLPEAQPAER</sequence>
<evidence type="ECO:0000256" key="1">
    <source>
        <dbReference type="ARBA" id="ARBA00004651"/>
    </source>
</evidence>
<dbReference type="Gene3D" id="1.20.1250.20">
    <property type="entry name" value="MFS general substrate transporter like domains"/>
    <property type="match status" value="1"/>
</dbReference>
<keyword evidence="2" id="KW-0813">Transport</keyword>
<feature type="transmembrane region" description="Helical" evidence="7">
    <location>
        <begin position="359"/>
        <end position="381"/>
    </location>
</feature>
<dbReference type="Proteomes" id="UP000475214">
    <property type="component" value="Unassembled WGS sequence"/>
</dbReference>
<feature type="transmembrane region" description="Helical" evidence="7">
    <location>
        <begin position="52"/>
        <end position="70"/>
    </location>
</feature>
<feature type="transmembrane region" description="Helical" evidence="7">
    <location>
        <begin position="202"/>
        <end position="221"/>
    </location>
</feature>
<dbReference type="PANTHER" id="PTHR42718">
    <property type="entry name" value="MAJOR FACILITATOR SUPERFAMILY MULTIDRUG TRANSPORTER MFSC"/>
    <property type="match status" value="1"/>
</dbReference>
<feature type="transmembrane region" description="Helical" evidence="7">
    <location>
        <begin position="303"/>
        <end position="327"/>
    </location>
</feature>
<evidence type="ECO:0000256" key="3">
    <source>
        <dbReference type="ARBA" id="ARBA00022475"/>
    </source>
</evidence>
<dbReference type="EMBL" id="JAAGOA010000015">
    <property type="protein sequence ID" value="NEE02581.1"/>
    <property type="molecule type" value="Genomic_DNA"/>
</dbReference>
<evidence type="ECO:0000256" key="6">
    <source>
        <dbReference type="ARBA" id="ARBA00023136"/>
    </source>
</evidence>
<comment type="caution">
    <text evidence="9">The sequence shown here is derived from an EMBL/GenBank/DDBJ whole genome shotgun (WGS) entry which is preliminary data.</text>
</comment>